<evidence type="ECO:0000313" key="2">
    <source>
        <dbReference type="EMBL" id="CAB4165864.1"/>
    </source>
</evidence>
<evidence type="ECO:0000313" key="4">
    <source>
        <dbReference type="EMBL" id="CAB4221423.1"/>
    </source>
</evidence>
<dbReference type="EMBL" id="LR796776">
    <property type="protein sequence ID" value="CAB4165864.1"/>
    <property type="molecule type" value="Genomic_DNA"/>
</dbReference>
<dbReference type="EMBL" id="LR796758">
    <property type="protein sequence ID" value="CAB4163896.1"/>
    <property type="molecule type" value="Genomic_DNA"/>
</dbReference>
<evidence type="ECO:0000313" key="1">
    <source>
        <dbReference type="EMBL" id="CAB4163896.1"/>
    </source>
</evidence>
<gene>
    <name evidence="3" type="ORF">UFOVP1146_252</name>
    <name evidence="4" type="ORF">UFOVP1638_313</name>
    <name evidence="1" type="ORF">UFOVP812_165</name>
    <name evidence="2" type="ORF">UFOVP818_400</name>
</gene>
<evidence type="ECO:0000313" key="3">
    <source>
        <dbReference type="EMBL" id="CAB4186906.1"/>
    </source>
</evidence>
<protein>
    <submittedName>
        <fullName evidence="2">Uncharacterized protein</fullName>
    </submittedName>
</protein>
<dbReference type="EMBL" id="LR797099">
    <property type="protein sequence ID" value="CAB4186906.1"/>
    <property type="molecule type" value="Genomic_DNA"/>
</dbReference>
<dbReference type="EMBL" id="LR797502">
    <property type="protein sequence ID" value="CAB4221423.1"/>
    <property type="molecule type" value="Genomic_DNA"/>
</dbReference>
<sequence>MALNQPSPKAITLSKQHLEKETIMSDNTVQFNCQIETTDPAVPLSMQILLDDQEIFHSEAVQELVKFEHHMPDADGDHTLTFRLSGKLPEHTRIDAQGTITQDAYIRITDLSFEGIDITNLLDKTAAYIHDTNGTQPMGTHEFFENMGCNGDVILTFKTPIYLWILENM</sequence>
<name>A0A6J5PE38_9CAUD</name>
<accession>A0A6J5PE38</accession>
<reference evidence="2" key="1">
    <citation type="submission" date="2020-04" db="EMBL/GenBank/DDBJ databases">
        <authorList>
            <person name="Chiriac C."/>
            <person name="Salcher M."/>
            <person name="Ghai R."/>
            <person name="Kavagutti S V."/>
        </authorList>
    </citation>
    <scope>NUCLEOTIDE SEQUENCE</scope>
</reference>
<proteinExistence type="predicted"/>
<organism evidence="2">
    <name type="scientific">uncultured Caudovirales phage</name>
    <dbReference type="NCBI Taxonomy" id="2100421"/>
    <lineage>
        <taxon>Viruses</taxon>
        <taxon>Duplodnaviria</taxon>
        <taxon>Heunggongvirae</taxon>
        <taxon>Uroviricota</taxon>
        <taxon>Caudoviricetes</taxon>
        <taxon>Peduoviridae</taxon>
        <taxon>Maltschvirus</taxon>
        <taxon>Maltschvirus maltsch</taxon>
    </lineage>
</organism>